<keyword evidence="2" id="KW-0808">Transferase</keyword>
<reference evidence="2 3" key="1">
    <citation type="submission" date="2015-03" db="EMBL/GenBank/DDBJ databases">
        <title>Genome assembly of Sandaracinus amylolyticus DSM 53668.</title>
        <authorList>
            <person name="Sharma G."/>
            <person name="Subramanian S."/>
        </authorList>
    </citation>
    <scope>NUCLEOTIDE SEQUENCE [LARGE SCALE GENOMIC DNA]</scope>
    <source>
        <strain evidence="2 3">DSM 53668</strain>
    </source>
</reference>
<name>A0A0F6YGY3_9BACT</name>
<dbReference type="SMART" id="SM00347">
    <property type="entry name" value="HTH_MARR"/>
    <property type="match status" value="1"/>
</dbReference>
<dbReference type="AlphaFoldDB" id="A0A0F6YGY3"/>
<protein>
    <submittedName>
        <fullName evidence="2">Transcriptional regulator, MarR family / Acetyltransferase (GNAT)</fullName>
    </submittedName>
</protein>
<dbReference type="Gene3D" id="1.10.10.10">
    <property type="entry name" value="Winged helix-like DNA-binding domain superfamily/Winged helix DNA-binding domain"/>
    <property type="match status" value="1"/>
</dbReference>
<dbReference type="InterPro" id="IPR039422">
    <property type="entry name" value="MarR/SlyA-like"/>
</dbReference>
<organism evidence="2 3">
    <name type="scientific">Sandaracinus amylolyticus</name>
    <dbReference type="NCBI Taxonomy" id="927083"/>
    <lineage>
        <taxon>Bacteria</taxon>
        <taxon>Pseudomonadati</taxon>
        <taxon>Myxococcota</taxon>
        <taxon>Polyangia</taxon>
        <taxon>Polyangiales</taxon>
        <taxon>Sandaracinaceae</taxon>
        <taxon>Sandaracinus</taxon>
    </lineage>
</organism>
<evidence type="ECO:0000313" key="3">
    <source>
        <dbReference type="Proteomes" id="UP000034883"/>
    </source>
</evidence>
<dbReference type="PANTHER" id="PTHR33164">
    <property type="entry name" value="TRANSCRIPTIONAL REGULATOR, MARR FAMILY"/>
    <property type="match status" value="1"/>
</dbReference>
<dbReference type="InterPro" id="IPR036388">
    <property type="entry name" value="WH-like_DNA-bd_sf"/>
</dbReference>
<dbReference type="InterPro" id="IPR036390">
    <property type="entry name" value="WH_DNA-bd_sf"/>
</dbReference>
<dbReference type="RefSeq" id="WP_053231550.1">
    <property type="nucleotide sequence ID" value="NZ_CP011125.1"/>
</dbReference>
<dbReference type="STRING" id="927083.DB32_001331"/>
<feature type="domain" description="HTH marR-type" evidence="1">
    <location>
        <begin position="15"/>
        <end position="150"/>
    </location>
</feature>
<dbReference type="InterPro" id="IPR000835">
    <property type="entry name" value="HTH_MarR-typ"/>
</dbReference>
<proteinExistence type="predicted"/>
<dbReference type="Pfam" id="PF12802">
    <property type="entry name" value="MarR_2"/>
    <property type="match status" value="1"/>
</dbReference>
<gene>
    <name evidence="2" type="ORF">DB32_001331</name>
</gene>
<dbReference type="GO" id="GO:0003700">
    <property type="term" value="F:DNA-binding transcription factor activity"/>
    <property type="evidence" value="ECO:0007669"/>
    <property type="project" value="InterPro"/>
</dbReference>
<evidence type="ECO:0000259" key="1">
    <source>
        <dbReference type="PROSITE" id="PS50995"/>
    </source>
</evidence>
<dbReference type="GO" id="GO:0006950">
    <property type="term" value="P:response to stress"/>
    <property type="evidence" value="ECO:0007669"/>
    <property type="project" value="TreeGrafter"/>
</dbReference>
<dbReference type="GO" id="GO:0016740">
    <property type="term" value="F:transferase activity"/>
    <property type="evidence" value="ECO:0007669"/>
    <property type="project" value="UniProtKB-KW"/>
</dbReference>
<dbReference type="EMBL" id="CP011125">
    <property type="protein sequence ID" value="AKF04182.1"/>
    <property type="molecule type" value="Genomic_DNA"/>
</dbReference>
<dbReference type="PROSITE" id="PS50995">
    <property type="entry name" value="HTH_MARR_2"/>
    <property type="match status" value="1"/>
</dbReference>
<sequence>MTTSTTTVPTGERDALRLRASLQRVVRLSGALEPDRTACGLDLSPSHAHALMLLASAPERSLAPRDLAGALGLDKSSATRLVQRMTDAGHLEAARDAENARFVRLALTAKGARAARTVERASLERHARLVAAIPRRERARVLGAIEILAEAMAAVPPGGEG</sequence>
<dbReference type="OrthoDB" id="5148120at2"/>
<evidence type="ECO:0000313" key="2">
    <source>
        <dbReference type="EMBL" id="AKF04182.1"/>
    </source>
</evidence>
<accession>A0A0F6YGY3</accession>
<dbReference type="SUPFAM" id="SSF46785">
    <property type="entry name" value="Winged helix' DNA-binding domain"/>
    <property type="match status" value="1"/>
</dbReference>
<keyword evidence="3" id="KW-1185">Reference proteome</keyword>
<dbReference type="PANTHER" id="PTHR33164:SF43">
    <property type="entry name" value="HTH-TYPE TRANSCRIPTIONAL REPRESSOR YETL"/>
    <property type="match status" value="1"/>
</dbReference>
<dbReference type="KEGG" id="samy:DB32_001331"/>
<dbReference type="PRINTS" id="PR00598">
    <property type="entry name" value="HTHMARR"/>
</dbReference>
<dbReference type="Proteomes" id="UP000034883">
    <property type="component" value="Chromosome"/>
</dbReference>